<name>A0ACB6R883_9PLEO</name>
<gene>
    <name evidence="1" type="ORF">BDR25DRAFT_340623</name>
</gene>
<dbReference type="EMBL" id="MU003497">
    <property type="protein sequence ID" value="KAF2474998.1"/>
    <property type="molecule type" value="Genomic_DNA"/>
</dbReference>
<organism evidence="1 2">
    <name type="scientific">Lindgomyces ingoldianus</name>
    <dbReference type="NCBI Taxonomy" id="673940"/>
    <lineage>
        <taxon>Eukaryota</taxon>
        <taxon>Fungi</taxon>
        <taxon>Dikarya</taxon>
        <taxon>Ascomycota</taxon>
        <taxon>Pezizomycotina</taxon>
        <taxon>Dothideomycetes</taxon>
        <taxon>Pleosporomycetidae</taxon>
        <taxon>Pleosporales</taxon>
        <taxon>Lindgomycetaceae</taxon>
        <taxon>Lindgomyces</taxon>
    </lineage>
</organism>
<sequence length="180" mass="20130">MPHLPRRVYTTNHSLSDIQAHLPFFSYMPRLVLPSIEAFCNPHIPVFFFAHIADNMYGRFILLVATFTLSIVAAPIPVASPDNLTIETVIKGRSEILPRVVVVDDKRQTISDDGNEVVSHKRQTISDDGNEVVGHKRQTISDEGDEVIGHKRQTISDEGNEVIGHKRQNISDEGDEVVSH</sequence>
<protein>
    <submittedName>
        <fullName evidence="1">Uncharacterized protein</fullName>
    </submittedName>
</protein>
<proteinExistence type="predicted"/>
<reference evidence="1" key="1">
    <citation type="journal article" date="2020" name="Stud. Mycol.">
        <title>101 Dothideomycetes genomes: a test case for predicting lifestyles and emergence of pathogens.</title>
        <authorList>
            <person name="Haridas S."/>
            <person name="Albert R."/>
            <person name="Binder M."/>
            <person name="Bloem J."/>
            <person name="Labutti K."/>
            <person name="Salamov A."/>
            <person name="Andreopoulos B."/>
            <person name="Baker S."/>
            <person name="Barry K."/>
            <person name="Bills G."/>
            <person name="Bluhm B."/>
            <person name="Cannon C."/>
            <person name="Castanera R."/>
            <person name="Culley D."/>
            <person name="Daum C."/>
            <person name="Ezra D."/>
            <person name="Gonzalez J."/>
            <person name="Henrissat B."/>
            <person name="Kuo A."/>
            <person name="Liang C."/>
            <person name="Lipzen A."/>
            <person name="Lutzoni F."/>
            <person name="Magnuson J."/>
            <person name="Mondo S."/>
            <person name="Nolan M."/>
            <person name="Ohm R."/>
            <person name="Pangilinan J."/>
            <person name="Park H.-J."/>
            <person name="Ramirez L."/>
            <person name="Alfaro M."/>
            <person name="Sun H."/>
            <person name="Tritt A."/>
            <person name="Yoshinaga Y."/>
            <person name="Zwiers L.-H."/>
            <person name="Turgeon B."/>
            <person name="Goodwin S."/>
            <person name="Spatafora J."/>
            <person name="Crous P."/>
            <person name="Grigoriev I."/>
        </authorList>
    </citation>
    <scope>NUCLEOTIDE SEQUENCE</scope>
    <source>
        <strain evidence="1">ATCC 200398</strain>
    </source>
</reference>
<evidence type="ECO:0000313" key="1">
    <source>
        <dbReference type="EMBL" id="KAF2474998.1"/>
    </source>
</evidence>
<accession>A0ACB6R883</accession>
<dbReference type="Proteomes" id="UP000799755">
    <property type="component" value="Unassembled WGS sequence"/>
</dbReference>
<keyword evidence="2" id="KW-1185">Reference proteome</keyword>
<evidence type="ECO:0000313" key="2">
    <source>
        <dbReference type="Proteomes" id="UP000799755"/>
    </source>
</evidence>
<comment type="caution">
    <text evidence="1">The sequence shown here is derived from an EMBL/GenBank/DDBJ whole genome shotgun (WGS) entry which is preliminary data.</text>
</comment>